<feature type="transmembrane region" description="Helical" evidence="1">
    <location>
        <begin position="66"/>
        <end position="89"/>
    </location>
</feature>
<dbReference type="AlphaFoldDB" id="A0A6B2M1K3"/>
<keyword evidence="1" id="KW-0472">Membrane</keyword>
<dbReference type="Proteomes" id="UP000478417">
    <property type="component" value="Unassembled WGS sequence"/>
</dbReference>
<gene>
    <name evidence="3" type="ORF">G0Q06_10130</name>
</gene>
<evidence type="ECO:0000256" key="1">
    <source>
        <dbReference type="SAM" id="Phobius"/>
    </source>
</evidence>
<dbReference type="Pfam" id="PF13937">
    <property type="entry name" value="DUF4212"/>
    <property type="match status" value="1"/>
</dbReference>
<keyword evidence="1" id="KW-0812">Transmembrane</keyword>
<evidence type="ECO:0000259" key="2">
    <source>
        <dbReference type="Pfam" id="PF13937"/>
    </source>
</evidence>
<keyword evidence="1" id="KW-1133">Transmembrane helix</keyword>
<organism evidence="3 4">
    <name type="scientific">Oceanipulchritudo coccoides</name>
    <dbReference type="NCBI Taxonomy" id="2706888"/>
    <lineage>
        <taxon>Bacteria</taxon>
        <taxon>Pseudomonadati</taxon>
        <taxon>Verrucomicrobiota</taxon>
        <taxon>Opitutia</taxon>
        <taxon>Puniceicoccales</taxon>
        <taxon>Oceanipulchritudinaceae</taxon>
        <taxon>Oceanipulchritudo</taxon>
    </lineage>
</organism>
<proteinExistence type="predicted"/>
<feature type="transmembrane region" description="Helical" evidence="1">
    <location>
        <begin position="31"/>
        <end position="54"/>
    </location>
</feature>
<name>A0A6B2M1K3_9BACT</name>
<protein>
    <submittedName>
        <fullName evidence="3">DUF4212 domain-containing protein</fullName>
    </submittedName>
</protein>
<reference evidence="3 4" key="1">
    <citation type="submission" date="2020-02" db="EMBL/GenBank/DDBJ databases">
        <title>Albibacoteraceae fam. nov., the first described family within the subdivision 4 Verrucomicrobia.</title>
        <authorList>
            <person name="Xi F."/>
        </authorList>
    </citation>
    <scope>NUCLEOTIDE SEQUENCE [LARGE SCALE GENOMIC DNA]</scope>
    <source>
        <strain evidence="3 4">CK1056</strain>
    </source>
</reference>
<dbReference type="InterPro" id="IPR019886">
    <property type="entry name" value="Na_symporter_ssu"/>
</dbReference>
<evidence type="ECO:0000313" key="3">
    <source>
        <dbReference type="EMBL" id="NDV62808.1"/>
    </source>
</evidence>
<feature type="domain" description="Sodium symporter small subunit" evidence="2">
    <location>
        <begin position="22"/>
        <end position="98"/>
    </location>
</feature>
<dbReference type="RefSeq" id="WP_163965334.1">
    <property type="nucleotide sequence ID" value="NZ_JAAGNX010000002.1"/>
</dbReference>
<dbReference type="NCBIfam" id="TIGR03647">
    <property type="entry name" value="Na_symport_sm"/>
    <property type="match status" value="1"/>
</dbReference>
<dbReference type="EMBL" id="JAAGNX010000002">
    <property type="protein sequence ID" value="NDV62808.1"/>
    <property type="molecule type" value="Genomic_DNA"/>
</dbReference>
<accession>A0A6B2M1K3</accession>
<sequence>MSTETTPLPQSKLQTREQAILRSYWRSNLRLMSVLLAIWAFVGLGCGVLFADVLNQYTLPGTGYPLGFWFAQQGSIVTFVVLILVYALAMNRLDRIHHEERAELGPVKPEEESFTGEGI</sequence>
<evidence type="ECO:0000313" key="4">
    <source>
        <dbReference type="Proteomes" id="UP000478417"/>
    </source>
</evidence>
<comment type="caution">
    <text evidence="3">The sequence shown here is derived from an EMBL/GenBank/DDBJ whole genome shotgun (WGS) entry which is preliminary data.</text>
</comment>
<keyword evidence="4" id="KW-1185">Reference proteome</keyword>